<dbReference type="EMBL" id="WNYA01000005">
    <property type="protein sequence ID" value="KAG8571776.1"/>
    <property type="molecule type" value="Genomic_DNA"/>
</dbReference>
<sequence length="63" mass="7041">MCSIIYKHRIQWMPHCHTMKNPSTPRSSPLSSHRIPPRSVSSSSSHLPPGLVLHPHIASLPQV</sequence>
<feature type="region of interest" description="Disordered" evidence="1">
    <location>
        <begin position="17"/>
        <end position="53"/>
    </location>
</feature>
<evidence type="ECO:0000256" key="1">
    <source>
        <dbReference type="SAM" id="MobiDB-lite"/>
    </source>
</evidence>
<feature type="compositionally biased region" description="Low complexity" evidence="1">
    <location>
        <begin position="31"/>
        <end position="53"/>
    </location>
</feature>
<proteinExistence type="predicted"/>
<comment type="caution">
    <text evidence="2">The sequence shown here is derived from an EMBL/GenBank/DDBJ whole genome shotgun (WGS) entry which is preliminary data.</text>
</comment>
<reference evidence="2" key="1">
    <citation type="thesis" date="2020" institute="ProQuest LLC" country="789 East Eisenhower Parkway, Ann Arbor, MI, USA">
        <title>Comparative Genomics and Chromosome Evolution.</title>
        <authorList>
            <person name="Mudd A.B."/>
        </authorList>
    </citation>
    <scope>NUCLEOTIDE SEQUENCE</scope>
    <source>
        <strain evidence="2">237g6f4</strain>
        <tissue evidence="2">Blood</tissue>
    </source>
</reference>
<keyword evidence="3" id="KW-1185">Reference proteome</keyword>
<name>A0AAV7BH87_ENGPU</name>
<dbReference type="EMBL" id="WNYA01000005">
    <property type="protein sequence ID" value="KAG8571777.1"/>
    <property type="molecule type" value="Genomic_DNA"/>
</dbReference>
<dbReference type="Proteomes" id="UP000824782">
    <property type="component" value="Unassembled WGS sequence"/>
</dbReference>
<feature type="compositionally biased region" description="Polar residues" evidence="1">
    <location>
        <begin position="20"/>
        <end position="30"/>
    </location>
</feature>
<protein>
    <submittedName>
        <fullName evidence="2">Uncharacterized protein</fullName>
    </submittedName>
</protein>
<organism evidence="2 3">
    <name type="scientific">Engystomops pustulosus</name>
    <name type="common">Tungara frog</name>
    <name type="synonym">Physalaemus pustulosus</name>
    <dbReference type="NCBI Taxonomy" id="76066"/>
    <lineage>
        <taxon>Eukaryota</taxon>
        <taxon>Metazoa</taxon>
        <taxon>Chordata</taxon>
        <taxon>Craniata</taxon>
        <taxon>Vertebrata</taxon>
        <taxon>Euteleostomi</taxon>
        <taxon>Amphibia</taxon>
        <taxon>Batrachia</taxon>
        <taxon>Anura</taxon>
        <taxon>Neobatrachia</taxon>
        <taxon>Hyloidea</taxon>
        <taxon>Leptodactylidae</taxon>
        <taxon>Leiuperinae</taxon>
        <taxon>Engystomops</taxon>
    </lineage>
</organism>
<evidence type="ECO:0000313" key="3">
    <source>
        <dbReference type="Proteomes" id="UP000824782"/>
    </source>
</evidence>
<dbReference type="AlphaFoldDB" id="A0AAV7BH87"/>
<gene>
    <name evidence="2" type="ORF">GDO81_011777</name>
</gene>
<evidence type="ECO:0000313" key="2">
    <source>
        <dbReference type="EMBL" id="KAG8571777.1"/>
    </source>
</evidence>
<dbReference type="EMBL" id="WNYA01000005">
    <property type="protein sequence ID" value="KAG8571778.1"/>
    <property type="molecule type" value="Genomic_DNA"/>
</dbReference>
<accession>A0AAV7BH87</accession>